<evidence type="ECO:0000256" key="1">
    <source>
        <dbReference type="SAM" id="Phobius"/>
    </source>
</evidence>
<feature type="transmembrane region" description="Helical" evidence="1">
    <location>
        <begin position="12"/>
        <end position="35"/>
    </location>
</feature>
<dbReference type="InterPro" id="IPR010559">
    <property type="entry name" value="Sig_transdc_His_kin_internal"/>
</dbReference>
<dbReference type="EC" id="2.7.13.3" evidence="3"/>
<keyword evidence="1" id="KW-1133">Transmembrane helix</keyword>
<dbReference type="RefSeq" id="WP_379842412.1">
    <property type="nucleotide sequence ID" value="NZ_JBHSMA010000001.1"/>
</dbReference>
<feature type="transmembrane region" description="Helical" evidence="1">
    <location>
        <begin position="41"/>
        <end position="59"/>
    </location>
</feature>
<comment type="caution">
    <text evidence="3">The sequence shown here is derived from an EMBL/GenBank/DDBJ whole genome shotgun (WGS) entry which is preliminary data.</text>
</comment>
<accession>A0ABW0I8X9</accession>
<gene>
    <name evidence="3" type="ORF">ACFPMF_06645</name>
</gene>
<keyword evidence="3" id="KW-0418">Kinase</keyword>
<evidence type="ECO:0000259" key="2">
    <source>
        <dbReference type="Pfam" id="PF06580"/>
    </source>
</evidence>
<dbReference type="Pfam" id="PF06580">
    <property type="entry name" value="His_kinase"/>
    <property type="match status" value="1"/>
</dbReference>
<feature type="domain" description="Signal transduction histidine kinase internal region" evidence="2">
    <location>
        <begin position="161"/>
        <end position="239"/>
    </location>
</feature>
<dbReference type="Proteomes" id="UP001596106">
    <property type="component" value="Unassembled WGS sequence"/>
</dbReference>
<keyword evidence="3" id="KW-0808">Transferase</keyword>
<dbReference type="EMBL" id="JBHSMA010000001">
    <property type="protein sequence ID" value="MFC5408977.1"/>
    <property type="molecule type" value="Genomic_DNA"/>
</dbReference>
<keyword evidence="1" id="KW-0472">Membrane</keyword>
<feature type="transmembrane region" description="Helical" evidence="1">
    <location>
        <begin position="80"/>
        <end position="105"/>
    </location>
</feature>
<keyword evidence="1" id="KW-0812">Transmembrane</keyword>
<dbReference type="PANTHER" id="PTHR34220">
    <property type="entry name" value="SENSOR HISTIDINE KINASE YPDA"/>
    <property type="match status" value="1"/>
</dbReference>
<dbReference type="InterPro" id="IPR050640">
    <property type="entry name" value="Bact_2-comp_sensor_kinase"/>
</dbReference>
<dbReference type="PANTHER" id="PTHR34220:SF7">
    <property type="entry name" value="SENSOR HISTIDINE KINASE YPDA"/>
    <property type="match status" value="1"/>
</dbReference>
<reference evidence="4" key="1">
    <citation type="journal article" date="2019" name="Int. J. Syst. Evol. Microbiol.">
        <title>The Global Catalogue of Microorganisms (GCM) 10K type strain sequencing project: providing services to taxonomists for standard genome sequencing and annotation.</title>
        <authorList>
            <consortium name="The Broad Institute Genomics Platform"/>
            <consortium name="The Broad Institute Genome Sequencing Center for Infectious Disease"/>
            <person name="Wu L."/>
            <person name="Ma J."/>
        </authorList>
    </citation>
    <scope>NUCLEOTIDE SEQUENCE [LARGE SCALE GENOMIC DNA]</scope>
    <source>
        <strain evidence="4">CCUG 55250</strain>
    </source>
</reference>
<evidence type="ECO:0000313" key="4">
    <source>
        <dbReference type="Proteomes" id="UP001596106"/>
    </source>
</evidence>
<organism evidence="3 4">
    <name type="scientific">Larkinella bovis</name>
    <dbReference type="NCBI Taxonomy" id="683041"/>
    <lineage>
        <taxon>Bacteria</taxon>
        <taxon>Pseudomonadati</taxon>
        <taxon>Bacteroidota</taxon>
        <taxon>Cytophagia</taxon>
        <taxon>Cytophagales</taxon>
        <taxon>Spirosomataceae</taxon>
        <taxon>Larkinella</taxon>
    </lineage>
</organism>
<proteinExistence type="predicted"/>
<keyword evidence="4" id="KW-1185">Reference proteome</keyword>
<dbReference type="GO" id="GO:0004673">
    <property type="term" value="F:protein histidine kinase activity"/>
    <property type="evidence" value="ECO:0007669"/>
    <property type="project" value="UniProtKB-EC"/>
</dbReference>
<sequence length="341" mass="38943">MKLPAYSRYDWVLQLIFVPLHICILNWLLIGPAFWQNGKTLGLATGITLIDTFLNWYSNNGIALKVNSLYPDPRQYFARTIRLFVACAISSMLHVTVIFFVYWFIGLPGFVPQVTQLGLGLLFTTVVAAIVVITYESIHSFEHWQESRKEIDSLSKAQLKAELMLLRQQVNPHFLFNSLNSLTALISENPEKAEVFAEELSSVYRYLLRSNESPLTPLASELEFIESYYHLLKTRHGEALKLETRIQPGTETRQLPPLTLQLLLENAVKHNIILPDQPLRIRLTTDEKKLVVSNNLQRKTSRVLSNGVGLSNILSKYQVLGQPMPTVEEDEHEFRVTLPLV</sequence>
<name>A0ABW0I8X9_9BACT</name>
<evidence type="ECO:0000313" key="3">
    <source>
        <dbReference type="EMBL" id="MFC5408977.1"/>
    </source>
</evidence>
<protein>
    <submittedName>
        <fullName evidence="3">Sensor histidine kinase</fullName>
        <ecNumber evidence="3">2.7.13.3</ecNumber>
    </submittedName>
</protein>
<feature type="transmembrane region" description="Helical" evidence="1">
    <location>
        <begin position="117"/>
        <end position="138"/>
    </location>
</feature>